<dbReference type="InterPro" id="IPR016040">
    <property type="entry name" value="NAD(P)-bd_dom"/>
</dbReference>
<dbReference type="EMBL" id="RJKE01000001">
    <property type="protein sequence ID" value="ROO83472.1"/>
    <property type="molecule type" value="Genomic_DNA"/>
</dbReference>
<reference evidence="2 3" key="1">
    <citation type="submission" date="2018-11" db="EMBL/GenBank/DDBJ databases">
        <title>Sequencing the genomes of 1000 actinobacteria strains.</title>
        <authorList>
            <person name="Klenk H.-P."/>
        </authorList>
    </citation>
    <scope>NUCLEOTIDE SEQUENCE [LARGE SCALE GENOMIC DNA]</scope>
    <source>
        <strain evidence="2 3">DSM 44254</strain>
    </source>
</reference>
<gene>
    <name evidence="2" type="ORF">EDD29_0975</name>
</gene>
<dbReference type="Proteomes" id="UP000272400">
    <property type="component" value="Unassembled WGS sequence"/>
</dbReference>
<dbReference type="Gene3D" id="3.40.50.720">
    <property type="entry name" value="NAD(P)-binding Rossmann-like Domain"/>
    <property type="match status" value="1"/>
</dbReference>
<dbReference type="SUPFAM" id="SSF51735">
    <property type="entry name" value="NAD(P)-binding Rossmann-fold domains"/>
    <property type="match status" value="1"/>
</dbReference>
<evidence type="ECO:0000259" key="1">
    <source>
        <dbReference type="Pfam" id="PF13460"/>
    </source>
</evidence>
<dbReference type="PANTHER" id="PTHR43162:SF1">
    <property type="entry name" value="PRESTALK A DIFFERENTIATION PROTEIN A"/>
    <property type="match status" value="1"/>
</dbReference>
<dbReference type="Pfam" id="PF13460">
    <property type="entry name" value="NAD_binding_10"/>
    <property type="match status" value="1"/>
</dbReference>
<dbReference type="Gene3D" id="3.90.25.10">
    <property type="entry name" value="UDP-galactose 4-epimerase, domain 1"/>
    <property type="match status" value="1"/>
</dbReference>
<dbReference type="OrthoDB" id="3243290at2"/>
<keyword evidence="3" id="KW-1185">Reference proteome</keyword>
<evidence type="ECO:0000313" key="2">
    <source>
        <dbReference type="EMBL" id="ROO83472.1"/>
    </source>
</evidence>
<organism evidence="2 3">
    <name type="scientific">Actinocorallia herbida</name>
    <dbReference type="NCBI Taxonomy" id="58109"/>
    <lineage>
        <taxon>Bacteria</taxon>
        <taxon>Bacillati</taxon>
        <taxon>Actinomycetota</taxon>
        <taxon>Actinomycetes</taxon>
        <taxon>Streptosporangiales</taxon>
        <taxon>Thermomonosporaceae</taxon>
        <taxon>Actinocorallia</taxon>
    </lineage>
</organism>
<dbReference type="RefSeq" id="WP_123662668.1">
    <property type="nucleotide sequence ID" value="NZ_RJKE01000001.1"/>
</dbReference>
<dbReference type="AlphaFoldDB" id="A0A3N1CQ97"/>
<protein>
    <submittedName>
        <fullName evidence="2">Uncharacterized protein YbjT (DUF2867 family)</fullName>
    </submittedName>
</protein>
<dbReference type="InterPro" id="IPR051604">
    <property type="entry name" value="Ergot_Alk_Oxidoreductase"/>
</dbReference>
<dbReference type="InterPro" id="IPR036291">
    <property type="entry name" value="NAD(P)-bd_dom_sf"/>
</dbReference>
<dbReference type="CDD" id="cd05269">
    <property type="entry name" value="TMR_SDR_a"/>
    <property type="match status" value="1"/>
</dbReference>
<proteinExistence type="predicted"/>
<evidence type="ECO:0000313" key="3">
    <source>
        <dbReference type="Proteomes" id="UP000272400"/>
    </source>
</evidence>
<feature type="domain" description="NAD(P)-binding" evidence="1">
    <location>
        <begin position="6"/>
        <end position="176"/>
    </location>
</feature>
<accession>A0A3N1CQ97</accession>
<dbReference type="PANTHER" id="PTHR43162">
    <property type="match status" value="1"/>
</dbReference>
<comment type="caution">
    <text evidence="2">The sequence shown here is derived from an EMBL/GenBank/DDBJ whole genome shotgun (WGS) entry which is preliminary data.</text>
</comment>
<name>A0A3N1CQ97_9ACTN</name>
<sequence length="270" mass="28572">MIGVTGATGNIGGRAARLLADAGHPVRLLVRDASRAPDLPGAEVAGGCDYADAKALAEAFAGLSTVFLVSAKEAANRVEQHKNAVDAAREAGVRHLVYLSFLSAAPDATFTFARDHHATEQYIKSSGLDFTFLRPSLYLEALAAFPIDGVIKGPAGQGRCAFVAQDDVAAVAAAILPQADVHRGRRYDVTGPEALSMERAARLLGVVYLDETLEDAYASRDVYGAPAWEVEGWVTSYQAIATGEMSVVSRTVERATGRPATSLAKWLAQR</sequence>